<dbReference type="FunCoup" id="J4H0W9">
    <property type="interactions" value="66"/>
</dbReference>
<dbReference type="Proteomes" id="UP000006352">
    <property type="component" value="Unassembled WGS sequence"/>
</dbReference>
<evidence type="ECO:0000256" key="2">
    <source>
        <dbReference type="ARBA" id="ARBA00008817"/>
    </source>
</evidence>
<dbReference type="InterPro" id="IPR036869">
    <property type="entry name" value="J_dom_sf"/>
</dbReference>
<comment type="subcellular location">
    <subcellularLocation>
        <location evidence="1">Mitochondrion inner membrane</location>
        <topology evidence="1">Peripheral membrane protein</topology>
    </subcellularLocation>
</comment>
<comment type="similarity">
    <text evidence="2">Belongs to the TIM16/PAM16 family.</text>
</comment>
<keyword evidence="5" id="KW-0813">Transport</keyword>
<sequence length="189" mass="20344">MRLCLSRHFAAESPSFTVLTSRCHCLRMSSPRVIVQIAIAGAQILGKAFFAAGRQAVKNAKHQPQAAIGSDVAGVRNATSGSITDKLTREHRMTLEEARLILNVKKEDPADKVLQHYEHLFKANSPPSAPPKPAAGTKQSAPPTYSHYVQSKVLRARERIEAEMESGQDLSTTAPPSSTSPPPPSSGNP</sequence>
<proteinExistence type="inferred from homology"/>
<evidence type="ECO:0000313" key="15">
    <source>
        <dbReference type="Proteomes" id="UP000006352"/>
    </source>
</evidence>
<keyword evidence="8" id="KW-0811">Translocation</keyword>
<organism evidence="14 15">
    <name type="scientific">Fibroporia radiculosa</name>
    <dbReference type="NCBI Taxonomy" id="599839"/>
    <lineage>
        <taxon>Eukaryota</taxon>
        <taxon>Fungi</taxon>
        <taxon>Dikarya</taxon>
        <taxon>Basidiomycota</taxon>
        <taxon>Agaricomycotina</taxon>
        <taxon>Agaricomycetes</taxon>
        <taxon>Polyporales</taxon>
        <taxon>Fibroporiaceae</taxon>
        <taxon>Fibroporia</taxon>
    </lineage>
</organism>
<evidence type="ECO:0000256" key="8">
    <source>
        <dbReference type="ARBA" id="ARBA00023010"/>
    </source>
</evidence>
<dbReference type="OrthoDB" id="10262892at2759"/>
<feature type="region of interest" description="Disordered" evidence="13">
    <location>
        <begin position="122"/>
        <end position="189"/>
    </location>
</feature>
<evidence type="ECO:0000256" key="13">
    <source>
        <dbReference type="SAM" id="MobiDB-lite"/>
    </source>
</evidence>
<keyword evidence="10" id="KW-0472">Membrane</keyword>
<accession>J4H0W9</accession>
<keyword evidence="7" id="KW-0653">Protein transport</keyword>
<dbReference type="STRING" id="599839.J4H0W9"/>
<keyword evidence="9" id="KW-0496">Mitochondrion</keyword>
<feature type="compositionally biased region" description="Polar residues" evidence="13">
    <location>
        <begin position="137"/>
        <end position="149"/>
    </location>
</feature>
<dbReference type="InParanoid" id="J4H0W9"/>
<evidence type="ECO:0000256" key="12">
    <source>
        <dbReference type="ARBA" id="ARBA00031407"/>
    </source>
</evidence>
<dbReference type="AlphaFoldDB" id="J4H0W9"/>
<evidence type="ECO:0000256" key="6">
    <source>
        <dbReference type="ARBA" id="ARBA00022792"/>
    </source>
</evidence>
<dbReference type="Gene3D" id="1.10.287.110">
    <property type="entry name" value="DnaJ domain"/>
    <property type="match status" value="1"/>
</dbReference>
<dbReference type="PANTHER" id="PTHR12388:SF0">
    <property type="entry name" value="MITOCHONDRIAL IMPORT INNER MEMBRANE TRANSLOCASE SUBUNIT TIM16"/>
    <property type="match status" value="1"/>
</dbReference>
<dbReference type="RefSeq" id="XP_012178362.1">
    <property type="nucleotide sequence ID" value="XM_012322972.1"/>
</dbReference>
<evidence type="ECO:0000256" key="11">
    <source>
        <dbReference type="ARBA" id="ARBA00030422"/>
    </source>
</evidence>
<dbReference type="HOGENOM" id="CLU_101461_1_0_1"/>
<keyword evidence="15" id="KW-1185">Reference proteome</keyword>
<gene>
    <name evidence="14" type="ORF">FIBRA_01092</name>
</gene>
<evidence type="ECO:0000313" key="14">
    <source>
        <dbReference type="EMBL" id="CCL99079.1"/>
    </source>
</evidence>
<name>J4H0W9_9APHY</name>
<dbReference type="GO" id="GO:0005744">
    <property type="term" value="C:TIM23 mitochondrial import inner membrane translocase complex"/>
    <property type="evidence" value="ECO:0007669"/>
    <property type="project" value="InterPro"/>
</dbReference>
<evidence type="ECO:0000256" key="7">
    <source>
        <dbReference type="ARBA" id="ARBA00022927"/>
    </source>
</evidence>
<dbReference type="EMBL" id="HE796915">
    <property type="protein sequence ID" value="CCL99079.1"/>
    <property type="molecule type" value="Genomic_DNA"/>
</dbReference>
<dbReference type="PANTHER" id="PTHR12388">
    <property type="entry name" value="MITOCHONDRIA ASSOCIATED GRANULOCYTE MACROPHAGE CSF SIGNALING MOLECULE"/>
    <property type="match status" value="1"/>
</dbReference>
<feature type="compositionally biased region" description="Pro residues" evidence="13">
    <location>
        <begin position="178"/>
        <end position="189"/>
    </location>
</feature>
<evidence type="ECO:0000256" key="5">
    <source>
        <dbReference type="ARBA" id="ARBA00022448"/>
    </source>
</evidence>
<dbReference type="GO" id="GO:0030150">
    <property type="term" value="P:protein import into mitochondrial matrix"/>
    <property type="evidence" value="ECO:0007669"/>
    <property type="project" value="InterPro"/>
</dbReference>
<keyword evidence="6" id="KW-0999">Mitochondrion inner membrane</keyword>
<evidence type="ECO:0000256" key="3">
    <source>
        <dbReference type="ARBA" id="ARBA00013571"/>
    </source>
</evidence>
<protein>
    <recommendedName>
        <fullName evidence="4">Mitochondrial import inner membrane translocase subunit TIM16</fullName>
    </recommendedName>
    <alternativeName>
        <fullName evidence="3">Mitochondrial import inner membrane translocase subunit tim16</fullName>
    </alternativeName>
    <alternativeName>
        <fullName evidence="11 12">Presequence translocated-associated motor subunit PAM16</fullName>
    </alternativeName>
</protein>
<evidence type="ECO:0000256" key="9">
    <source>
        <dbReference type="ARBA" id="ARBA00023128"/>
    </source>
</evidence>
<evidence type="ECO:0000256" key="4">
    <source>
        <dbReference type="ARBA" id="ARBA00020721"/>
    </source>
</evidence>
<dbReference type="Pfam" id="PF03656">
    <property type="entry name" value="Pam16"/>
    <property type="match status" value="1"/>
</dbReference>
<evidence type="ECO:0000256" key="10">
    <source>
        <dbReference type="ARBA" id="ARBA00023136"/>
    </source>
</evidence>
<dbReference type="InterPro" id="IPR005341">
    <property type="entry name" value="Tim16"/>
</dbReference>
<reference evidence="14 15" key="1">
    <citation type="journal article" date="2012" name="Appl. Environ. Microbiol.">
        <title>Short-read sequencing for genomic analysis of the brown rot fungus Fibroporia radiculosa.</title>
        <authorList>
            <person name="Tang J.D."/>
            <person name="Perkins A.D."/>
            <person name="Sonstegard T.S."/>
            <person name="Schroeder S.G."/>
            <person name="Burgess S.C."/>
            <person name="Diehl S.V."/>
        </authorList>
    </citation>
    <scope>NUCLEOTIDE SEQUENCE [LARGE SCALE GENOMIC DNA]</scope>
    <source>
        <strain evidence="14 15">TFFH 294</strain>
    </source>
</reference>
<evidence type="ECO:0000256" key="1">
    <source>
        <dbReference type="ARBA" id="ARBA00004637"/>
    </source>
</evidence>
<dbReference type="GeneID" id="24093990"/>